<protein>
    <submittedName>
        <fullName evidence="2">Uncharacterized protein</fullName>
    </submittedName>
</protein>
<dbReference type="EMBL" id="KN848063">
    <property type="protein sequence ID" value="KIY03303.1"/>
    <property type="molecule type" value="Genomic_DNA"/>
</dbReference>
<proteinExistence type="predicted"/>
<evidence type="ECO:0000313" key="3">
    <source>
        <dbReference type="Proteomes" id="UP000053411"/>
    </source>
</evidence>
<accession>A0A0D2KB94</accession>
<dbReference type="Proteomes" id="UP000053411">
    <property type="component" value="Unassembled WGS sequence"/>
</dbReference>
<evidence type="ECO:0000313" key="2">
    <source>
        <dbReference type="EMBL" id="KIY03303.1"/>
    </source>
</evidence>
<dbReference type="GeneID" id="27707516"/>
<keyword evidence="3" id="KW-1185">Reference proteome</keyword>
<reference evidence="2 3" key="1">
    <citation type="submission" date="2015-01" db="EMBL/GenBank/DDBJ databases">
        <title>The Genome Sequence of Fonsecaea multimorphosa CBS 102226.</title>
        <authorList>
            <consortium name="The Broad Institute Genomics Platform"/>
            <person name="Cuomo C."/>
            <person name="de Hoog S."/>
            <person name="Gorbushina A."/>
            <person name="Stielow B."/>
            <person name="Teixiera M."/>
            <person name="Abouelleil A."/>
            <person name="Chapman S.B."/>
            <person name="Priest M."/>
            <person name="Young S.K."/>
            <person name="Wortman J."/>
            <person name="Nusbaum C."/>
            <person name="Birren B."/>
        </authorList>
    </citation>
    <scope>NUCLEOTIDE SEQUENCE [LARGE SCALE GENOMIC DNA]</scope>
    <source>
        <strain evidence="2 3">CBS 102226</strain>
    </source>
</reference>
<feature type="region of interest" description="Disordered" evidence="1">
    <location>
        <begin position="157"/>
        <end position="177"/>
    </location>
</feature>
<evidence type="ECO:0000256" key="1">
    <source>
        <dbReference type="SAM" id="MobiDB-lite"/>
    </source>
</evidence>
<name>A0A0D2KB94_9EURO</name>
<dbReference type="VEuPathDB" id="FungiDB:Z520_01770"/>
<organism evidence="2 3">
    <name type="scientific">Fonsecaea multimorphosa CBS 102226</name>
    <dbReference type="NCBI Taxonomy" id="1442371"/>
    <lineage>
        <taxon>Eukaryota</taxon>
        <taxon>Fungi</taxon>
        <taxon>Dikarya</taxon>
        <taxon>Ascomycota</taxon>
        <taxon>Pezizomycotina</taxon>
        <taxon>Eurotiomycetes</taxon>
        <taxon>Chaetothyriomycetidae</taxon>
        <taxon>Chaetothyriales</taxon>
        <taxon>Herpotrichiellaceae</taxon>
        <taxon>Fonsecaea</taxon>
    </lineage>
</organism>
<gene>
    <name evidence="2" type="ORF">Z520_01770</name>
</gene>
<dbReference type="AlphaFoldDB" id="A0A0D2KB94"/>
<dbReference type="RefSeq" id="XP_016637425.1">
    <property type="nucleotide sequence ID" value="XM_016772286.1"/>
</dbReference>
<sequence length="177" mass="20533">MQRQQQLDREFQAALDGYQRQMTRDRTELLDFEAKQRQVTEACEAAKTGYSRRQQARLDKEHARREMKAKKDLEPWRLESDDPFEVRFLEVQQSLIRASSGSATAGVLHERLNGLENVLGRQADFRTFESNHPRPVPRPLTMPAVHLQRFYIATREAAKAHNRSGAQPTRYDEALPS</sequence>